<dbReference type="Pfam" id="PF10604">
    <property type="entry name" value="Polyketide_cyc2"/>
    <property type="match status" value="1"/>
</dbReference>
<dbReference type="Gene3D" id="3.30.530.20">
    <property type="match status" value="1"/>
</dbReference>
<gene>
    <name evidence="2" type="ORF">OM074_13140</name>
</gene>
<proteinExistence type="predicted"/>
<reference evidence="2" key="1">
    <citation type="submission" date="2022-10" db="EMBL/GenBank/DDBJ databases">
        <authorList>
            <person name="Yu W.X."/>
        </authorList>
    </citation>
    <scope>NUCLEOTIDE SEQUENCE</scope>
    <source>
        <strain evidence="2">D04</strain>
    </source>
</reference>
<dbReference type="InterPro" id="IPR010499">
    <property type="entry name" value="AraC_E-bd"/>
</dbReference>
<feature type="domain" description="AraC effector-binding" evidence="1">
    <location>
        <begin position="186"/>
        <end position="337"/>
    </location>
</feature>
<accession>A0AAE3SKM3</accession>
<dbReference type="Proteomes" id="UP001207408">
    <property type="component" value="Unassembled WGS sequence"/>
</dbReference>
<organism evidence="2 3">
    <name type="scientific">Plebeiibacterium marinum</name>
    <dbReference type="NCBI Taxonomy" id="2992111"/>
    <lineage>
        <taxon>Bacteria</taxon>
        <taxon>Pseudomonadati</taxon>
        <taxon>Bacteroidota</taxon>
        <taxon>Bacteroidia</taxon>
        <taxon>Marinilabiliales</taxon>
        <taxon>Marinilabiliaceae</taxon>
        <taxon>Plebeiibacterium</taxon>
    </lineage>
</organism>
<evidence type="ECO:0000259" key="1">
    <source>
        <dbReference type="SMART" id="SM00871"/>
    </source>
</evidence>
<dbReference type="AlphaFoldDB" id="A0AAE3SKM3"/>
<dbReference type="RefSeq" id="WP_301200137.1">
    <property type="nucleotide sequence ID" value="NZ_JAPDPI010000026.1"/>
</dbReference>
<dbReference type="InterPro" id="IPR011256">
    <property type="entry name" value="Reg_factor_effector_dom_sf"/>
</dbReference>
<dbReference type="Pfam" id="PF06445">
    <property type="entry name" value="GyrI-like"/>
    <property type="match status" value="1"/>
</dbReference>
<dbReference type="CDD" id="cd07818">
    <property type="entry name" value="SRPBCC_1"/>
    <property type="match status" value="1"/>
</dbReference>
<dbReference type="Gene3D" id="3.20.80.10">
    <property type="entry name" value="Regulatory factor, effector binding domain"/>
    <property type="match status" value="1"/>
</dbReference>
<comment type="caution">
    <text evidence="2">The sequence shown here is derived from an EMBL/GenBank/DDBJ whole genome shotgun (WGS) entry which is preliminary data.</text>
</comment>
<sequence length="337" mass="38687">MKKFFIATLVVVAMAIAGTLIWLYTLEGNYKVERNITINKASEEVFDLIVDFNKWGTWSPWLCMEPGARVEVSGSGFELDNEYRWEGELVGSGVIKHTEIVPRNYIKQEIRFIKPFESSSLVYWNFKIINDSVTNVTWGMQGEMPFLFRFMTKMMEPMVGMDYERGLKMIKDYAEKGYVASDIKIDGIVDCPSFKYVGEKVACELDEVGSTMPKVFGNLKTMADERGLDYNRALSLYHEFDFFTKKCVYTAAVPVMGEVTVPEPWYQGEIPSVKAVKITFKGDYEHLGNAWSAGMSYMQVHKLSESKEVVPFEVYINDPKVVADERQWVTEVYMPIK</sequence>
<evidence type="ECO:0000313" key="2">
    <source>
        <dbReference type="EMBL" id="MCW3806574.1"/>
    </source>
</evidence>
<dbReference type="SUPFAM" id="SSF55961">
    <property type="entry name" value="Bet v1-like"/>
    <property type="match status" value="1"/>
</dbReference>
<keyword evidence="3" id="KW-1185">Reference proteome</keyword>
<dbReference type="EMBL" id="JAPDPI010000026">
    <property type="protein sequence ID" value="MCW3806574.1"/>
    <property type="molecule type" value="Genomic_DNA"/>
</dbReference>
<protein>
    <submittedName>
        <fullName evidence="2">GyrI-like domain-containing protein</fullName>
    </submittedName>
</protein>
<dbReference type="SUPFAM" id="SSF55136">
    <property type="entry name" value="Probable bacterial effector-binding domain"/>
    <property type="match status" value="1"/>
</dbReference>
<evidence type="ECO:0000313" key="3">
    <source>
        <dbReference type="Proteomes" id="UP001207408"/>
    </source>
</evidence>
<dbReference type="InterPro" id="IPR019587">
    <property type="entry name" value="Polyketide_cyclase/dehydratase"/>
</dbReference>
<name>A0AAE3SKM3_9BACT</name>
<dbReference type="SMART" id="SM00871">
    <property type="entry name" value="AraC_E_bind"/>
    <property type="match status" value="1"/>
</dbReference>
<dbReference type="InterPro" id="IPR029442">
    <property type="entry name" value="GyrI-like"/>
</dbReference>
<dbReference type="InterPro" id="IPR023393">
    <property type="entry name" value="START-like_dom_sf"/>
</dbReference>